<sequence>MLTSSQSPSPSLRSLNLIPPYPSQASPYTGTPSPSRSPSPRRSPSPSLRSTPANSFLHLLSPLQRLVLVAASSPMVEQDQSQEPNAPISTSVIELSFFPVLCVVLCNQR</sequence>
<protein>
    <submittedName>
        <fullName evidence="1">Uncharacterized protein</fullName>
    </submittedName>
</protein>
<keyword evidence="2" id="KW-1185">Reference proteome</keyword>
<dbReference type="Proteomes" id="UP001234297">
    <property type="component" value="Chromosome 8"/>
</dbReference>
<evidence type="ECO:0000313" key="2">
    <source>
        <dbReference type="Proteomes" id="UP001234297"/>
    </source>
</evidence>
<reference evidence="1 2" key="1">
    <citation type="journal article" date="2022" name="Hortic Res">
        <title>A haplotype resolved chromosomal level avocado genome allows analysis of novel avocado genes.</title>
        <authorList>
            <person name="Nath O."/>
            <person name="Fletcher S.J."/>
            <person name="Hayward A."/>
            <person name="Shaw L.M."/>
            <person name="Masouleh A.K."/>
            <person name="Furtado A."/>
            <person name="Henry R.J."/>
            <person name="Mitter N."/>
        </authorList>
    </citation>
    <scope>NUCLEOTIDE SEQUENCE [LARGE SCALE GENOMIC DNA]</scope>
    <source>
        <strain evidence="2">cv. Hass</strain>
    </source>
</reference>
<comment type="caution">
    <text evidence="1">The sequence shown here is derived from an EMBL/GenBank/DDBJ whole genome shotgun (WGS) entry which is preliminary data.</text>
</comment>
<organism evidence="1 2">
    <name type="scientific">Persea americana</name>
    <name type="common">Avocado</name>
    <dbReference type="NCBI Taxonomy" id="3435"/>
    <lineage>
        <taxon>Eukaryota</taxon>
        <taxon>Viridiplantae</taxon>
        <taxon>Streptophyta</taxon>
        <taxon>Embryophyta</taxon>
        <taxon>Tracheophyta</taxon>
        <taxon>Spermatophyta</taxon>
        <taxon>Magnoliopsida</taxon>
        <taxon>Magnoliidae</taxon>
        <taxon>Laurales</taxon>
        <taxon>Lauraceae</taxon>
        <taxon>Persea</taxon>
    </lineage>
</organism>
<evidence type="ECO:0000313" key="1">
    <source>
        <dbReference type="EMBL" id="KAJ8633198.1"/>
    </source>
</evidence>
<name>A0ACC2LJ41_PERAE</name>
<gene>
    <name evidence="1" type="ORF">MRB53_026534</name>
</gene>
<proteinExistence type="predicted"/>
<accession>A0ACC2LJ41</accession>
<dbReference type="EMBL" id="CM056816">
    <property type="protein sequence ID" value="KAJ8633198.1"/>
    <property type="molecule type" value="Genomic_DNA"/>
</dbReference>